<feature type="domain" description="Thioredoxin" evidence="3">
    <location>
        <begin position="1"/>
        <end position="109"/>
    </location>
</feature>
<dbReference type="InterPro" id="IPR036249">
    <property type="entry name" value="Thioredoxin-like_sf"/>
</dbReference>
<evidence type="ECO:0000313" key="5">
    <source>
        <dbReference type="Proteomes" id="UP000016922"/>
    </source>
</evidence>
<dbReference type="OrthoDB" id="2121326at2759"/>
<evidence type="ECO:0000259" key="3">
    <source>
        <dbReference type="PROSITE" id="PS51352"/>
    </source>
</evidence>
<dbReference type="STRING" id="1116229.S3D9I4"/>
<dbReference type="Pfam" id="PF00085">
    <property type="entry name" value="Thioredoxin"/>
    <property type="match status" value="1"/>
</dbReference>
<dbReference type="CDD" id="cd02947">
    <property type="entry name" value="TRX_family"/>
    <property type="match status" value="1"/>
</dbReference>
<organism evidence="4 5">
    <name type="scientific">Glarea lozoyensis (strain ATCC 20868 / MF5171)</name>
    <dbReference type="NCBI Taxonomy" id="1116229"/>
    <lineage>
        <taxon>Eukaryota</taxon>
        <taxon>Fungi</taxon>
        <taxon>Dikarya</taxon>
        <taxon>Ascomycota</taxon>
        <taxon>Pezizomycotina</taxon>
        <taxon>Leotiomycetes</taxon>
        <taxon>Helotiales</taxon>
        <taxon>Helotiaceae</taxon>
        <taxon>Glarea</taxon>
    </lineage>
</organism>
<comment type="similarity">
    <text evidence="1">Belongs to the thioredoxin family.</text>
</comment>
<dbReference type="KEGG" id="glz:GLAREA_10838"/>
<dbReference type="PANTHER" id="PTHR46115">
    <property type="entry name" value="THIOREDOXIN-LIKE PROTEIN 1"/>
    <property type="match status" value="1"/>
</dbReference>
<sequence>MSPTVAIGSSGEFSKILSTSSIVITDFYADWCGPCKTISPVFESLSTKYSKPNRITFTKVNVDNQQAIAQLYGVRAMPTFLIFRSGTVIQTIQGADRGGLTTAIENAIKLAGPSKPTFSSAGRTLGGSTPRASLARPFNYQRYIDILISFFGLYFISLFSLDAYKAAEESPFNIYNEAKSKGYTAPGGARLGEKRTGAATQIGKKLGTIADLGGD</sequence>
<dbReference type="SUPFAM" id="SSF52833">
    <property type="entry name" value="Thioredoxin-like"/>
    <property type="match status" value="1"/>
</dbReference>
<evidence type="ECO:0000256" key="2">
    <source>
        <dbReference type="ARBA" id="ARBA00023157"/>
    </source>
</evidence>
<dbReference type="InterPro" id="IPR013766">
    <property type="entry name" value="Thioredoxin_domain"/>
</dbReference>
<dbReference type="eggNOG" id="KOG0907">
    <property type="taxonomic scope" value="Eukaryota"/>
</dbReference>
<dbReference type="AlphaFoldDB" id="S3D9I4"/>
<dbReference type="PROSITE" id="PS51352">
    <property type="entry name" value="THIOREDOXIN_2"/>
    <property type="match status" value="1"/>
</dbReference>
<accession>S3D9I4</accession>
<dbReference type="PRINTS" id="PR00421">
    <property type="entry name" value="THIOREDOXIN"/>
</dbReference>
<evidence type="ECO:0000313" key="4">
    <source>
        <dbReference type="EMBL" id="EPE35142.1"/>
    </source>
</evidence>
<dbReference type="HOGENOM" id="CLU_090389_1_0_1"/>
<protein>
    <submittedName>
        <fullName evidence="4">Thioredoxin-like protein</fullName>
    </submittedName>
</protein>
<gene>
    <name evidence="4" type="ORF">GLAREA_10838</name>
</gene>
<dbReference type="RefSeq" id="XP_008078129.1">
    <property type="nucleotide sequence ID" value="XM_008079938.1"/>
</dbReference>
<dbReference type="Proteomes" id="UP000016922">
    <property type="component" value="Unassembled WGS sequence"/>
</dbReference>
<dbReference type="InterPro" id="IPR017937">
    <property type="entry name" value="Thioredoxin_CS"/>
</dbReference>
<dbReference type="PROSITE" id="PS00194">
    <property type="entry name" value="THIOREDOXIN_1"/>
    <property type="match status" value="1"/>
</dbReference>
<dbReference type="EMBL" id="KE145355">
    <property type="protein sequence ID" value="EPE35142.1"/>
    <property type="molecule type" value="Genomic_DNA"/>
</dbReference>
<dbReference type="Gene3D" id="3.40.30.10">
    <property type="entry name" value="Glutaredoxin"/>
    <property type="match status" value="1"/>
</dbReference>
<dbReference type="GeneID" id="19469883"/>
<keyword evidence="5" id="KW-1185">Reference proteome</keyword>
<keyword evidence="2" id="KW-1015">Disulfide bond</keyword>
<reference evidence="4 5" key="1">
    <citation type="journal article" date="2013" name="BMC Genomics">
        <title>Genomics-driven discovery of the pneumocandin biosynthetic gene cluster in the fungus Glarea lozoyensis.</title>
        <authorList>
            <person name="Chen L."/>
            <person name="Yue Q."/>
            <person name="Zhang X."/>
            <person name="Xiang M."/>
            <person name="Wang C."/>
            <person name="Li S."/>
            <person name="Che Y."/>
            <person name="Ortiz-Lopez F.J."/>
            <person name="Bills G.F."/>
            <person name="Liu X."/>
            <person name="An Z."/>
        </authorList>
    </citation>
    <scope>NUCLEOTIDE SEQUENCE [LARGE SCALE GENOMIC DNA]</scope>
    <source>
        <strain evidence="5">ATCC 20868 / MF5171</strain>
    </source>
</reference>
<name>S3D9I4_GLAL2</name>
<evidence type="ECO:0000256" key="1">
    <source>
        <dbReference type="ARBA" id="ARBA00008987"/>
    </source>
</evidence>
<dbReference type="OMA" id="FQTKGRT"/>
<proteinExistence type="inferred from homology"/>